<proteinExistence type="predicted"/>
<keyword evidence="2" id="KW-1185">Reference proteome</keyword>
<sequence>MISDTGPLLFLLSGSSGREGRVPREDEGRPEWGLLCRLPQPPPSWPSCTLSAQAISHQHLLFATTLRGTCVCVGGWVAGGHSSLPGFSQVTGCLLSARSASGP</sequence>
<evidence type="ECO:0000313" key="1">
    <source>
        <dbReference type="EMBL" id="KAB1261716.1"/>
    </source>
</evidence>
<dbReference type="Proteomes" id="UP000299084">
    <property type="component" value="Unassembled WGS sequence"/>
</dbReference>
<name>A0A5N4CS87_CAMDR</name>
<gene>
    <name evidence="1" type="ORF">Cadr_000022483</name>
</gene>
<accession>A0A5N4CS87</accession>
<organism evidence="1 2">
    <name type="scientific">Camelus dromedarius</name>
    <name type="common">Dromedary</name>
    <name type="synonym">Arabian camel</name>
    <dbReference type="NCBI Taxonomy" id="9838"/>
    <lineage>
        <taxon>Eukaryota</taxon>
        <taxon>Metazoa</taxon>
        <taxon>Chordata</taxon>
        <taxon>Craniata</taxon>
        <taxon>Vertebrata</taxon>
        <taxon>Euteleostomi</taxon>
        <taxon>Mammalia</taxon>
        <taxon>Eutheria</taxon>
        <taxon>Laurasiatheria</taxon>
        <taxon>Artiodactyla</taxon>
        <taxon>Tylopoda</taxon>
        <taxon>Camelidae</taxon>
        <taxon>Camelus</taxon>
    </lineage>
</organism>
<reference evidence="1 2" key="1">
    <citation type="journal article" date="2019" name="Mol. Ecol. Resour.">
        <title>Improving Illumina assemblies with Hi-C and long reads: an example with the North African dromedary.</title>
        <authorList>
            <person name="Elbers J.P."/>
            <person name="Rogers M.F."/>
            <person name="Perelman P.L."/>
            <person name="Proskuryakova A.A."/>
            <person name="Serdyukova N.A."/>
            <person name="Johnson W.E."/>
            <person name="Horin P."/>
            <person name="Corander J."/>
            <person name="Murphy D."/>
            <person name="Burger P.A."/>
        </authorList>
    </citation>
    <scope>NUCLEOTIDE SEQUENCE [LARGE SCALE GENOMIC DNA]</scope>
    <source>
        <strain evidence="1">Drom800</strain>
        <tissue evidence="1">Blood</tissue>
    </source>
</reference>
<comment type="caution">
    <text evidence="1">The sequence shown here is derived from an EMBL/GenBank/DDBJ whole genome shotgun (WGS) entry which is preliminary data.</text>
</comment>
<dbReference type="EMBL" id="JWIN03000020">
    <property type="protein sequence ID" value="KAB1261716.1"/>
    <property type="molecule type" value="Genomic_DNA"/>
</dbReference>
<evidence type="ECO:0000313" key="2">
    <source>
        <dbReference type="Proteomes" id="UP000299084"/>
    </source>
</evidence>
<dbReference type="AlphaFoldDB" id="A0A5N4CS87"/>
<protein>
    <submittedName>
        <fullName evidence="1">Uncharacterized protein</fullName>
    </submittedName>
</protein>